<protein>
    <submittedName>
        <fullName evidence="2">Uncharacterized protein</fullName>
    </submittedName>
</protein>
<proteinExistence type="predicted"/>
<feature type="region of interest" description="Disordered" evidence="1">
    <location>
        <begin position="1"/>
        <end position="28"/>
    </location>
</feature>
<feature type="compositionally biased region" description="Low complexity" evidence="1">
    <location>
        <begin position="1"/>
        <end position="12"/>
    </location>
</feature>
<dbReference type="AlphaFoldDB" id="A0AAV2TRP5"/>
<comment type="caution">
    <text evidence="2">The sequence shown here is derived from an EMBL/GenBank/DDBJ whole genome shotgun (WGS) entry which is preliminary data.</text>
</comment>
<evidence type="ECO:0000313" key="2">
    <source>
        <dbReference type="EMBL" id="CAL5138944.1"/>
    </source>
</evidence>
<evidence type="ECO:0000256" key="1">
    <source>
        <dbReference type="SAM" id="MobiDB-lite"/>
    </source>
</evidence>
<gene>
    <name evidence="2" type="ORF">CDAUBV1_LOCUS14005</name>
</gene>
<accession>A0AAV2TRP5</accession>
<organism evidence="2 3">
    <name type="scientific">Calicophoron daubneyi</name>
    <name type="common">Rumen fluke</name>
    <name type="synonym">Paramphistomum daubneyi</name>
    <dbReference type="NCBI Taxonomy" id="300641"/>
    <lineage>
        <taxon>Eukaryota</taxon>
        <taxon>Metazoa</taxon>
        <taxon>Spiralia</taxon>
        <taxon>Lophotrochozoa</taxon>
        <taxon>Platyhelminthes</taxon>
        <taxon>Trematoda</taxon>
        <taxon>Digenea</taxon>
        <taxon>Plagiorchiida</taxon>
        <taxon>Pronocephalata</taxon>
        <taxon>Paramphistomoidea</taxon>
        <taxon>Paramphistomidae</taxon>
        <taxon>Calicophoron</taxon>
    </lineage>
</organism>
<reference evidence="2" key="1">
    <citation type="submission" date="2024-06" db="EMBL/GenBank/DDBJ databases">
        <authorList>
            <person name="Liu X."/>
            <person name="Lenzi L."/>
            <person name="Haldenby T S."/>
            <person name="Uol C."/>
        </authorList>
    </citation>
    <scope>NUCLEOTIDE SEQUENCE</scope>
</reference>
<evidence type="ECO:0000313" key="3">
    <source>
        <dbReference type="Proteomes" id="UP001497525"/>
    </source>
</evidence>
<dbReference type="EMBL" id="CAXLJL010000556">
    <property type="protein sequence ID" value="CAL5138944.1"/>
    <property type="molecule type" value="Genomic_DNA"/>
</dbReference>
<sequence>MTTARSGSSSDSGNDEGSERISLPSIKSFPDRPSAAAFFSWQFHTSEDEARGGIKALIFEYTSSKGEVAGSIGERTSFALLVDSGVVRWSSELGMSSVVFLGIHHSTFFTVASQRVRMSADLYIDRFLPKLAEIIRTETNYTEMNSKSIIDVILLPFFLHFSRNRCKPIGHILVNFTNFNRAFFGKKFRRNSSLENYRRVKQGQKK</sequence>
<dbReference type="Proteomes" id="UP001497525">
    <property type="component" value="Unassembled WGS sequence"/>
</dbReference>
<name>A0AAV2TRP5_CALDB</name>